<name>A0A8N4EPW8_ELAGV</name>
<dbReference type="AlphaFoldDB" id="A0A8N4EPW8"/>
<gene>
    <name evidence="4" type="primary">LOC114912789</name>
</gene>
<reference evidence="4" key="1">
    <citation type="submission" date="2025-08" db="UniProtKB">
        <authorList>
            <consortium name="RefSeq"/>
        </authorList>
    </citation>
    <scope>IDENTIFICATION</scope>
</reference>
<keyword evidence="3" id="KW-1185">Reference proteome</keyword>
<sequence>MKAIGFSMHVAMPVLKYLIKVYHNNWEYIEVENYRVLADAILDAQESKDLSGGNNDVLASDESEPHRMTLRQEVTEDISPQPSRTSERCGPISPQINSRETSVHSCS</sequence>
<feature type="domain" description="WIYLD" evidence="2">
    <location>
        <begin position="1"/>
        <end position="46"/>
    </location>
</feature>
<dbReference type="OrthoDB" id="1929977at2759"/>
<dbReference type="Proteomes" id="UP000504607">
    <property type="component" value="Unplaced"/>
</dbReference>
<dbReference type="Pfam" id="PF10440">
    <property type="entry name" value="WIYLD"/>
    <property type="match status" value="1"/>
</dbReference>
<feature type="compositionally biased region" description="Polar residues" evidence="1">
    <location>
        <begin position="94"/>
        <end position="107"/>
    </location>
</feature>
<dbReference type="PANTHER" id="PTHR46450">
    <property type="entry name" value="INACTIVE HISTONE-LYSINE N-METHYLTRANSFERASE SUVR1-RELATED"/>
    <property type="match status" value="1"/>
</dbReference>
<dbReference type="InterPro" id="IPR043017">
    <property type="entry name" value="WIYLD_dom_sf"/>
</dbReference>
<accession>A0A8N4EPW8</accession>
<evidence type="ECO:0000259" key="2">
    <source>
        <dbReference type="Pfam" id="PF10440"/>
    </source>
</evidence>
<evidence type="ECO:0000313" key="4">
    <source>
        <dbReference type="RefSeq" id="XP_029116695.1"/>
    </source>
</evidence>
<feature type="region of interest" description="Disordered" evidence="1">
    <location>
        <begin position="48"/>
        <end position="107"/>
    </location>
</feature>
<evidence type="ECO:0000256" key="1">
    <source>
        <dbReference type="SAM" id="MobiDB-lite"/>
    </source>
</evidence>
<evidence type="ECO:0000313" key="3">
    <source>
        <dbReference type="Proteomes" id="UP000504607"/>
    </source>
</evidence>
<dbReference type="PANTHER" id="PTHR46450:SF24">
    <property type="entry name" value="HISTONE-LYSINE N-METHYLTRANSFERASE SUVR4"/>
    <property type="match status" value="1"/>
</dbReference>
<dbReference type="InterPro" id="IPR018848">
    <property type="entry name" value="WIYLD_domain"/>
</dbReference>
<protein>
    <submittedName>
        <fullName evidence="4">Uncharacterized protein LOC114912789</fullName>
    </submittedName>
</protein>
<proteinExistence type="predicted"/>
<dbReference type="RefSeq" id="XP_029116695.1">
    <property type="nucleotide sequence ID" value="XM_029260862.1"/>
</dbReference>
<dbReference type="Gene3D" id="1.10.8.850">
    <property type="entry name" value="Histone-lysine N methyltransferase , C-terminal domain-like"/>
    <property type="match status" value="1"/>
</dbReference>
<organism evidence="3 4">
    <name type="scientific">Elaeis guineensis var. tenera</name>
    <name type="common">Oil palm</name>
    <dbReference type="NCBI Taxonomy" id="51953"/>
    <lineage>
        <taxon>Eukaryota</taxon>
        <taxon>Viridiplantae</taxon>
        <taxon>Streptophyta</taxon>
        <taxon>Embryophyta</taxon>
        <taxon>Tracheophyta</taxon>
        <taxon>Spermatophyta</taxon>
        <taxon>Magnoliopsida</taxon>
        <taxon>Liliopsida</taxon>
        <taxon>Arecaceae</taxon>
        <taxon>Arecoideae</taxon>
        <taxon>Cocoseae</taxon>
        <taxon>Elaeidinae</taxon>
        <taxon>Elaeis</taxon>
    </lineage>
</organism>